<dbReference type="PANTHER" id="PTHR18763">
    <property type="entry name" value="WD-REPEAT PROTEIN 18"/>
    <property type="match status" value="1"/>
</dbReference>
<dbReference type="GO" id="GO:0006364">
    <property type="term" value="P:rRNA processing"/>
    <property type="evidence" value="ECO:0007669"/>
    <property type="project" value="TreeGrafter"/>
</dbReference>
<dbReference type="VEuPathDB" id="VectorBase:GMOY002209"/>
<dbReference type="InterPro" id="IPR015943">
    <property type="entry name" value="WD40/YVTN_repeat-like_dom_sf"/>
</dbReference>
<dbReference type="Proteomes" id="UP000092444">
    <property type="component" value="Unassembled WGS sequence"/>
</dbReference>
<dbReference type="GO" id="GO:0006261">
    <property type="term" value="P:DNA-templated DNA replication"/>
    <property type="evidence" value="ECO:0007669"/>
    <property type="project" value="TreeGrafter"/>
</dbReference>
<dbReference type="PROSITE" id="PS50082">
    <property type="entry name" value="WD_REPEATS_2"/>
    <property type="match status" value="2"/>
</dbReference>
<dbReference type="InterPro" id="IPR011047">
    <property type="entry name" value="Quinoprotein_ADH-like_sf"/>
</dbReference>
<dbReference type="SMART" id="SM00320">
    <property type="entry name" value="WD40"/>
    <property type="match status" value="4"/>
</dbReference>
<dbReference type="EMBL" id="CCAG010003465">
    <property type="status" value="NOT_ANNOTATED_CDS"/>
    <property type="molecule type" value="Genomic_DNA"/>
</dbReference>
<reference evidence="4" key="1">
    <citation type="submission" date="2020-05" db="UniProtKB">
        <authorList>
            <consortium name="EnsemblMetazoa"/>
        </authorList>
    </citation>
    <scope>IDENTIFICATION</scope>
    <source>
        <strain evidence="4">Yale</strain>
    </source>
</reference>
<dbReference type="PROSITE" id="PS50294">
    <property type="entry name" value="WD_REPEATS_REGION"/>
    <property type="match status" value="2"/>
</dbReference>
<dbReference type="InterPro" id="IPR019775">
    <property type="entry name" value="WD40_repeat_CS"/>
</dbReference>
<dbReference type="InterPro" id="IPR001680">
    <property type="entry name" value="WD40_rpt"/>
</dbReference>
<evidence type="ECO:0000256" key="1">
    <source>
        <dbReference type="ARBA" id="ARBA00022574"/>
    </source>
</evidence>
<proteinExistence type="predicted"/>
<dbReference type="GO" id="GO:0120330">
    <property type="term" value="C:rixosome complex"/>
    <property type="evidence" value="ECO:0007669"/>
    <property type="project" value="TreeGrafter"/>
</dbReference>
<dbReference type="SUPFAM" id="SSF50998">
    <property type="entry name" value="Quinoprotein alcohol dehydrogenase-like"/>
    <property type="match status" value="1"/>
</dbReference>
<dbReference type="Pfam" id="PF00400">
    <property type="entry name" value="WD40"/>
    <property type="match status" value="2"/>
</dbReference>
<evidence type="ECO:0000313" key="4">
    <source>
        <dbReference type="EnsemblMetazoa" id="GMOY002209-PA"/>
    </source>
</evidence>
<dbReference type="InterPro" id="IPR045227">
    <property type="entry name" value="WDR18/Ipi3/RID3"/>
</dbReference>
<keyword evidence="1 3" id="KW-0853">WD repeat</keyword>
<sequence length="447" mass="49752">MHVLYSNIKRKNLRVNVDMSENNILEVLFVSDTNDHQVTCSAWDYRTGTNLMNYKGGGSGAGSRTLCLYHSQYVLAANISKPLLHVWPINAQEQLTAVRFVVPGTVTALALSPDDCYLVAGIQEVIYIWHKATGRMKSILTKHYQTVNCIRFTDDSSHFASGGKDGAVLVWNLTRAVSRSLDNENTQPLYSFNDHGLPVTDIHIGAGGMRSYMYTVSLDRSSKIYDLSDGSLLLNVVFDEGLQSLAVNGLETQVFVGSNAGSIFQVHTDSIPRVKEYHKEEQNKAFSGHAATSVVNCLALSLDGQTLVSGASDGQILVWNIPSRQLLKTLAHKGGITNLCLKLMDTMIFNPEHKQPLEFRANLKRMMDPVEADEDEVIEILVTGNNLENDESRFISDAKNSSSKVYDSSCSTNQNELESLRKEVRHLHFVNKKLFEISANQLLRNHK</sequence>
<evidence type="ECO:0000256" key="3">
    <source>
        <dbReference type="PROSITE-ProRule" id="PRU00221"/>
    </source>
</evidence>
<keyword evidence="5" id="KW-1185">Reference proteome</keyword>
<protein>
    <submittedName>
        <fullName evidence="4">Uncharacterized protein</fullName>
    </submittedName>
</protein>
<dbReference type="STRING" id="37546.A0A1B0FEZ0"/>
<evidence type="ECO:0000313" key="5">
    <source>
        <dbReference type="Proteomes" id="UP000092444"/>
    </source>
</evidence>
<feature type="repeat" description="WD" evidence="3">
    <location>
        <begin position="140"/>
        <end position="173"/>
    </location>
</feature>
<dbReference type="AlphaFoldDB" id="A0A1B0FEZ0"/>
<keyword evidence="2" id="KW-0677">Repeat</keyword>
<dbReference type="PANTHER" id="PTHR18763:SF0">
    <property type="entry name" value="WD REPEAT-CONTAINING PROTEIN 18"/>
    <property type="match status" value="1"/>
</dbReference>
<evidence type="ECO:0000256" key="2">
    <source>
        <dbReference type="ARBA" id="ARBA00022737"/>
    </source>
</evidence>
<feature type="repeat" description="WD" evidence="3">
    <location>
        <begin position="288"/>
        <end position="329"/>
    </location>
</feature>
<organism evidence="4 5">
    <name type="scientific">Glossina morsitans morsitans</name>
    <name type="common">Savannah tsetse fly</name>
    <dbReference type="NCBI Taxonomy" id="37546"/>
    <lineage>
        <taxon>Eukaryota</taxon>
        <taxon>Metazoa</taxon>
        <taxon>Ecdysozoa</taxon>
        <taxon>Arthropoda</taxon>
        <taxon>Hexapoda</taxon>
        <taxon>Insecta</taxon>
        <taxon>Pterygota</taxon>
        <taxon>Neoptera</taxon>
        <taxon>Endopterygota</taxon>
        <taxon>Diptera</taxon>
        <taxon>Brachycera</taxon>
        <taxon>Muscomorpha</taxon>
        <taxon>Hippoboscoidea</taxon>
        <taxon>Glossinidae</taxon>
        <taxon>Glossina</taxon>
    </lineage>
</organism>
<dbReference type="Gene3D" id="2.130.10.10">
    <property type="entry name" value="YVTN repeat-like/Quinoprotein amine dehydrogenase"/>
    <property type="match status" value="2"/>
</dbReference>
<accession>A0A1B0FEZ0</accession>
<name>A0A1B0FEZ0_GLOMM</name>
<dbReference type="GO" id="GO:0005656">
    <property type="term" value="C:nuclear pre-replicative complex"/>
    <property type="evidence" value="ECO:0007669"/>
    <property type="project" value="TreeGrafter"/>
</dbReference>
<dbReference type="PROSITE" id="PS00678">
    <property type="entry name" value="WD_REPEATS_1"/>
    <property type="match status" value="1"/>
</dbReference>
<dbReference type="PhylomeDB" id="A0A1B0FEZ0"/>
<dbReference type="EnsemblMetazoa" id="GMOY002209-RA">
    <property type="protein sequence ID" value="GMOY002209-PA"/>
    <property type="gene ID" value="GMOY002209"/>
</dbReference>